<dbReference type="AlphaFoldDB" id="A0A318KCB7"/>
<dbReference type="EMBL" id="QJKF01000001">
    <property type="protein sequence ID" value="PXX71766.1"/>
    <property type="molecule type" value="Genomic_DNA"/>
</dbReference>
<dbReference type="Gene3D" id="1.10.101.10">
    <property type="entry name" value="PGBD-like superfamily/PGBD"/>
    <property type="match status" value="1"/>
</dbReference>
<sequence>MTHDLATRLQELRQRSRLGLRFLAGATDCEMSCWKGYLRGTAVPPLRVVEQAARHVRLSAVDTRRLLAAWEEATLEQAPAQCHCAPLGEPPPAPSARQAWRGGAAVSLAALTVVAAGAAVRQAMIDHPTAPAPAAATSIDFQCRYATHTGLLYAGHSESTSRVIASGASGQDVIEVQCLLSSHHIDPKGIDGVYGSDTRHAVEQLQKAAGLAPDGMVGPKTWAALRDPSTAVASPSPSSGR</sequence>
<comment type="caution">
    <text evidence="2">The sequence shown here is derived from an EMBL/GenBank/DDBJ whole genome shotgun (WGS) entry which is preliminary data.</text>
</comment>
<evidence type="ECO:0000313" key="2">
    <source>
        <dbReference type="EMBL" id="PXX71766.1"/>
    </source>
</evidence>
<organism evidence="2 3">
    <name type="scientific">Nocardia tenerifensis</name>
    <dbReference type="NCBI Taxonomy" id="228006"/>
    <lineage>
        <taxon>Bacteria</taxon>
        <taxon>Bacillati</taxon>
        <taxon>Actinomycetota</taxon>
        <taxon>Actinomycetes</taxon>
        <taxon>Mycobacteriales</taxon>
        <taxon>Nocardiaceae</taxon>
        <taxon>Nocardia</taxon>
    </lineage>
</organism>
<evidence type="ECO:0000259" key="1">
    <source>
        <dbReference type="Pfam" id="PF01471"/>
    </source>
</evidence>
<feature type="domain" description="Peptidoglycan binding-like" evidence="1">
    <location>
        <begin position="169"/>
        <end position="225"/>
    </location>
</feature>
<gene>
    <name evidence="2" type="ORF">DFR70_1011200</name>
</gene>
<dbReference type="InterPro" id="IPR036365">
    <property type="entry name" value="PGBD-like_sf"/>
</dbReference>
<protein>
    <submittedName>
        <fullName evidence="2">Helix-turn-helix protein</fullName>
    </submittedName>
</protein>
<accession>A0A318KCB7</accession>
<dbReference type="Pfam" id="PF01471">
    <property type="entry name" value="PG_binding_1"/>
    <property type="match status" value="1"/>
</dbReference>
<reference evidence="2 3" key="1">
    <citation type="submission" date="2018-05" db="EMBL/GenBank/DDBJ databases">
        <title>Genomic Encyclopedia of Type Strains, Phase IV (KMG-IV): sequencing the most valuable type-strain genomes for metagenomic binning, comparative biology and taxonomic classification.</title>
        <authorList>
            <person name="Goeker M."/>
        </authorList>
    </citation>
    <scope>NUCLEOTIDE SEQUENCE [LARGE SCALE GENOMIC DNA]</scope>
    <source>
        <strain evidence="2 3">DSM 44704</strain>
    </source>
</reference>
<dbReference type="Proteomes" id="UP000247569">
    <property type="component" value="Unassembled WGS sequence"/>
</dbReference>
<proteinExistence type="predicted"/>
<dbReference type="Pfam" id="PF13560">
    <property type="entry name" value="HTH_31"/>
    <property type="match status" value="1"/>
</dbReference>
<dbReference type="SUPFAM" id="SSF47090">
    <property type="entry name" value="PGBD-like"/>
    <property type="match status" value="1"/>
</dbReference>
<evidence type="ECO:0000313" key="3">
    <source>
        <dbReference type="Proteomes" id="UP000247569"/>
    </source>
</evidence>
<dbReference type="OrthoDB" id="9810670at2"/>
<dbReference type="RefSeq" id="WP_040734299.1">
    <property type="nucleotide sequence ID" value="NZ_QJKF01000001.1"/>
</dbReference>
<name>A0A318KCB7_9NOCA</name>
<dbReference type="InterPro" id="IPR002477">
    <property type="entry name" value="Peptidoglycan-bd-like"/>
</dbReference>
<dbReference type="InterPro" id="IPR036366">
    <property type="entry name" value="PGBDSf"/>
</dbReference>
<keyword evidence="3" id="KW-1185">Reference proteome</keyword>